<organism evidence="7">
    <name type="scientific">Moorella thermoacetica Y72</name>
    <dbReference type="NCBI Taxonomy" id="1325331"/>
    <lineage>
        <taxon>Bacteria</taxon>
        <taxon>Bacillati</taxon>
        <taxon>Bacillota</taxon>
        <taxon>Clostridia</taxon>
        <taxon>Neomoorellales</taxon>
        <taxon>Neomoorellaceae</taxon>
        <taxon>Neomoorella</taxon>
    </lineage>
</organism>
<dbReference type="Gene3D" id="3.30.750.44">
    <property type="match status" value="1"/>
</dbReference>
<dbReference type="GeneID" id="45616284"/>
<dbReference type="AlphaFoldDB" id="A0A0S6UF88"/>
<name>A0A0S6UF88_NEOTH</name>
<dbReference type="InterPro" id="IPR041489">
    <property type="entry name" value="PDZ_6"/>
</dbReference>
<dbReference type="InterPro" id="IPR001478">
    <property type="entry name" value="PDZ"/>
</dbReference>
<dbReference type="SMART" id="SM00245">
    <property type="entry name" value="TSPc"/>
    <property type="match status" value="1"/>
</dbReference>
<evidence type="ECO:0000256" key="1">
    <source>
        <dbReference type="ARBA" id="ARBA00009179"/>
    </source>
</evidence>
<evidence type="ECO:0000256" key="5">
    <source>
        <dbReference type="RuleBase" id="RU004404"/>
    </source>
</evidence>
<sequence>MVGLPRIWRQIGRGLLALCVLVTLAVGVGVATHFREVEQGVKTYALLRFQALQPISTDKLMEGAIRGMVEALDDPYSTYLDAETYRKLQESVTGSYGGVGLLITLDEKDKRVVVVSPFKGTPAQRAGIKSGDYITAIDGRDTTGMDLETASNLMQGEPGTRVELTILSAGDSNPRKVALTREIIKVPTVDGRMLPGHPGVGYISVTMFNEQTGADLGRELNDLRQQGMQKLILDLRNNPGGALPAAVDVASYFVPQGPVVYIADQKTSEPLMARGYAQPLPLVVLVNKGSASAAEIVAGAIKDTKSGTLVGETTFGKGIVQTIFPLPGDAAVKITTHKYLTPGKHDINKKGITPDYVVPMDPQLEQQVLAHAPDLERDVQLQKALEVLGK</sequence>
<evidence type="ECO:0000256" key="2">
    <source>
        <dbReference type="ARBA" id="ARBA00022670"/>
    </source>
</evidence>
<feature type="domain" description="PDZ" evidence="6">
    <location>
        <begin position="85"/>
        <end position="155"/>
    </location>
</feature>
<reference evidence="7" key="1">
    <citation type="journal article" date="2014" name="Gene">
        <title>Genome-guided analysis of transformation efficiency and carbon dioxide assimilation by Moorella thermoacetica Y72.</title>
        <authorList>
            <person name="Tsukahara K."/>
            <person name="Kita A."/>
            <person name="Nakashimada Y."/>
            <person name="Hoshino T."/>
            <person name="Murakami K."/>
        </authorList>
    </citation>
    <scope>NUCLEOTIDE SEQUENCE [LARGE SCALE GENOMIC DNA]</scope>
    <source>
        <strain evidence="7">Y72</strain>
    </source>
</reference>
<dbReference type="Proteomes" id="UP000063718">
    <property type="component" value="Unassembled WGS sequence"/>
</dbReference>
<dbReference type="Pfam" id="PF22694">
    <property type="entry name" value="CtpB_N-like"/>
    <property type="match status" value="1"/>
</dbReference>
<evidence type="ECO:0000256" key="3">
    <source>
        <dbReference type="ARBA" id="ARBA00022801"/>
    </source>
</evidence>
<dbReference type="NCBIfam" id="TIGR00225">
    <property type="entry name" value="prc"/>
    <property type="match status" value="1"/>
</dbReference>
<dbReference type="SUPFAM" id="SSF50156">
    <property type="entry name" value="PDZ domain-like"/>
    <property type="match status" value="1"/>
</dbReference>
<keyword evidence="2 5" id="KW-0645">Protease</keyword>
<keyword evidence="3 5" id="KW-0378">Hydrolase</keyword>
<dbReference type="GO" id="GO:0006508">
    <property type="term" value="P:proteolysis"/>
    <property type="evidence" value="ECO:0007669"/>
    <property type="project" value="UniProtKB-KW"/>
</dbReference>
<dbReference type="SMART" id="SM00228">
    <property type="entry name" value="PDZ"/>
    <property type="match status" value="1"/>
</dbReference>
<evidence type="ECO:0000259" key="6">
    <source>
        <dbReference type="PROSITE" id="PS50106"/>
    </source>
</evidence>
<protein>
    <submittedName>
        <fullName evidence="7">Periplasmic protease</fullName>
    </submittedName>
</protein>
<dbReference type="PROSITE" id="PS50106">
    <property type="entry name" value="PDZ"/>
    <property type="match status" value="1"/>
</dbReference>
<dbReference type="GO" id="GO:0007165">
    <property type="term" value="P:signal transduction"/>
    <property type="evidence" value="ECO:0007669"/>
    <property type="project" value="TreeGrafter"/>
</dbReference>
<comment type="similarity">
    <text evidence="1 5">Belongs to the peptidase S41A family.</text>
</comment>
<dbReference type="GO" id="GO:0008236">
    <property type="term" value="F:serine-type peptidase activity"/>
    <property type="evidence" value="ECO:0007669"/>
    <property type="project" value="UniProtKB-KW"/>
</dbReference>
<dbReference type="InterPro" id="IPR055210">
    <property type="entry name" value="CtpA/B_N"/>
</dbReference>
<dbReference type="InterPro" id="IPR005151">
    <property type="entry name" value="Tail-specific_protease"/>
</dbReference>
<accession>A0A0S6UF88</accession>
<gene>
    <name evidence="7" type="ORF">MTY_1369</name>
</gene>
<evidence type="ECO:0000256" key="4">
    <source>
        <dbReference type="ARBA" id="ARBA00022825"/>
    </source>
</evidence>
<dbReference type="InterPro" id="IPR029045">
    <property type="entry name" value="ClpP/crotonase-like_dom_sf"/>
</dbReference>
<dbReference type="RefSeq" id="WP_231115126.1">
    <property type="nucleotide sequence ID" value="NZ_DF238840.1"/>
</dbReference>
<dbReference type="Gene3D" id="3.90.226.10">
    <property type="entry name" value="2-enoyl-CoA Hydratase, Chain A, domain 1"/>
    <property type="match status" value="1"/>
</dbReference>
<proteinExistence type="inferred from homology"/>
<dbReference type="GO" id="GO:0004175">
    <property type="term" value="F:endopeptidase activity"/>
    <property type="evidence" value="ECO:0007669"/>
    <property type="project" value="TreeGrafter"/>
</dbReference>
<dbReference type="InterPro" id="IPR036034">
    <property type="entry name" value="PDZ_sf"/>
</dbReference>
<dbReference type="PANTHER" id="PTHR32060">
    <property type="entry name" value="TAIL-SPECIFIC PROTEASE"/>
    <property type="match status" value="1"/>
</dbReference>
<dbReference type="Gene3D" id="2.30.42.10">
    <property type="match status" value="1"/>
</dbReference>
<keyword evidence="4 5" id="KW-0720">Serine protease</keyword>
<dbReference type="CDD" id="cd06782">
    <property type="entry name" value="cpPDZ_CPP-like"/>
    <property type="match status" value="1"/>
</dbReference>
<dbReference type="InterPro" id="IPR004447">
    <property type="entry name" value="Peptidase_S41A"/>
</dbReference>
<dbReference type="PANTHER" id="PTHR32060:SF30">
    <property type="entry name" value="CARBOXY-TERMINAL PROCESSING PROTEASE CTPA"/>
    <property type="match status" value="1"/>
</dbReference>
<evidence type="ECO:0000313" key="7">
    <source>
        <dbReference type="EMBL" id="GAF26032.1"/>
    </source>
</evidence>
<dbReference type="CDD" id="cd07560">
    <property type="entry name" value="Peptidase_S41_CPP"/>
    <property type="match status" value="1"/>
</dbReference>
<dbReference type="EMBL" id="DF238840">
    <property type="protein sequence ID" value="GAF26032.1"/>
    <property type="molecule type" value="Genomic_DNA"/>
</dbReference>
<dbReference type="Pfam" id="PF03572">
    <property type="entry name" value="Peptidase_S41"/>
    <property type="match status" value="1"/>
</dbReference>
<dbReference type="SUPFAM" id="SSF52096">
    <property type="entry name" value="ClpP/crotonase"/>
    <property type="match status" value="1"/>
</dbReference>
<dbReference type="GO" id="GO:0030288">
    <property type="term" value="C:outer membrane-bounded periplasmic space"/>
    <property type="evidence" value="ECO:0007669"/>
    <property type="project" value="TreeGrafter"/>
</dbReference>
<dbReference type="FunFam" id="2.30.42.10:FF:000063">
    <property type="entry name" value="Peptidase, S41 family"/>
    <property type="match status" value="1"/>
</dbReference>
<dbReference type="Pfam" id="PF17820">
    <property type="entry name" value="PDZ_6"/>
    <property type="match status" value="1"/>
</dbReference>